<comment type="similarity">
    <text evidence="1">Belongs to the peptidase A1 family.</text>
</comment>
<dbReference type="AlphaFoldDB" id="A0A4Y9XRW2"/>
<proteinExistence type="inferred from homology"/>
<dbReference type="PANTHER" id="PTHR47966">
    <property type="entry name" value="BETA-SITE APP-CLEAVING ENZYME, ISOFORM A-RELATED"/>
    <property type="match status" value="1"/>
</dbReference>
<dbReference type="GO" id="GO:0004190">
    <property type="term" value="F:aspartic-type endopeptidase activity"/>
    <property type="evidence" value="ECO:0007669"/>
    <property type="project" value="InterPro"/>
</dbReference>
<dbReference type="Gene3D" id="2.40.70.10">
    <property type="entry name" value="Acid Proteases"/>
    <property type="match status" value="2"/>
</dbReference>
<dbReference type="GO" id="GO:0006508">
    <property type="term" value="P:proteolysis"/>
    <property type="evidence" value="ECO:0007669"/>
    <property type="project" value="InterPro"/>
</dbReference>
<dbReference type="InterPro" id="IPR033121">
    <property type="entry name" value="PEPTIDASE_A1"/>
</dbReference>
<dbReference type="STRING" id="34475.A0A4Y9XRW2"/>
<dbReference type="Proteomes" id="UP000298390">
    <property type="component" value="Unassembled WGS sequence"/>
</dbReference>
<dbReference type="PANTHER" id="PTHR47966:SF51">
    <property type="entry name" value="BETA-SITE APP-CLEAVING ENZYME, ISOFORM A-RELATED"/>
    <property type="match status" value="1"/>
</dbReference>
<evidence type="ECO:0000313" key="7">
    <source>
        <dbReference type="Proteomes" id="UP000298390"/>
    </source>
</evidence>
<comment type="caution">
    <text evidence="6">The sequence shown here is derived from an EMBL/GenBank/DDBJ whole genome shotgun (WGS) entry which is preliminary data.</text>
</comment>
<feature type="region of interest" description="Disordered" evidence="2">
    <location>
        <begin position="469"/>
        <end position="492"/>
    </location>
</feature>
<dbReference type="Pfam" id="PF00026">
    <property type="entry name" value="Asp"/>
    <property type="match status" value="1"/>
</dbReference>
<dbReference type="EMBL" id="SEKV01000963">
    <property type="protein sequence ID" value="TFY52508.1"/>
    <property type="molecule type" value="Genomic_DNA"/>
</dbReference>
<evidence type="ECO:0000259" key="5">
    <source>
        <dbReference type="PROSITE" id="PS51767"/>
    </source>
</evidence>
<protein>
    <recommendedName>
        <fullName evidence="5">Peptidase A1 domain-containing protein</fullName>
    </recommendedName>
</protein>
<reference evidence="6 7" key="1">
    <citation type="submission" date="2019-01" db="EMBL/GenBank/DDBJ databases">
        <title>Genome sequencing of the rare red list fungi Fomitopsis rosea.</title>
        <authorList>
            <person name="Buettner E."/>
            <person name="Kellner H."/>
        </authorList>
    </citation>
    <scope>NUCLEOTIDE SEQUENCE [LARGE SCALE GENOMIC DNA]</scope>
    <source>
        <strain evidence="6 7">DSM 105464</strain>
    </source>
</reference>
<sequence>MSSSKKAACIALCLAHLASALPALGITRRATSQAPAPTTIDIPLHFDPSGRYVIPVGMSPGANQQNFSFTLATSTGLTSVAGLGCSSCSDISLYNQSASSTAKSLNDNDSVSLVGGSYSGSVIKEDCSMATTGSEWLYKNQTIVVAQAQQNGTVFGNGASGVLGLGTNRLSSSSSSSTSTGYSSSFSDSIFSQWLQNNADQDSFQFGMDIAPARRDADEHERARGRSKYNQGGLTYKNVQNNASLVYSAGSQPDWSVPLDGWKVSSGGDSFSSGDQMMVSVDPYYTDIYFPAKEAQLFNAVISGSSVQSGLSTLGSQSQAWEVPCDSKVSLAININDQTFTLDESVLVRQTSSGTCFSGVEGWMDGSVDEYIFGALFVSQVYLVFNIGRNGTDAVGFAPKIAAKKSSNVGAIVGGTVGGVVGVLLTGIAVFFYIRSRQDRAMLQDTVAMVEEHKVANTIQPYTLGAAPRGPHGLARRGRAAAPRGRRRAAVV</sequence>
<organism evidence="6 7">
    <name type="scientific">Rhodofomes roseus</name>
    <dbReference type="NCBI Taxonomy" id="34475"/>
    <lineage>
        <taxon>Eukaryota</taxon>
        <taxon>Fungi</taxon>
        <taxon>Dikarya</taxon>
        <taxon>Basidiomycota</taxon>
        <taxon>Agaricomycotina</taxon>
        <taxon>Agaricomycetes</taxon>
        <taxon>Polyporales</taxon>
        <taxon>Rhodofomes</taxon>
    </lineage>
</organism>
<accession>A0A4Y9XRW2</accession>
<keyword evidence="3" id="KW-0472">Membrane</keyword>
<keyword evidence="4" id="KW-0732">Signal</keyword>
<evidence type="ECO:0000256" key="4">
    <source>
        <dbReference type="SAM" id="SignalP"/>
    </source>
</evidence>
<evidence type="ECO:0000313" key="6">
    <source>
        <dbReference type="EMBL" id="TFY52508.1"/>
    </source>
</evidence>
<dbReference type="InterPro" id="IPR001461">
    <property type="entry name" value="Aspartic_peptidase_A1"/>
</dbReference>
<dbReference type="InterPro" id="IPR021109">
    <property type="entry name" value="Peptidase_aspartic_dom_sf"/>
</dbReference>
<evidence type="ECO:0000256" key="3">
    <source>
        <dbReference type="SAM" id="Phobius"/>
    </source>
</evidence>
<keyword evidence="3" id="KW-0812">Transmembrane</keyword>
<feature type="compositionally biased region" description="Basic residues" evidence="2">
    <location>
        <begin position="474"/>
        <end position="492"/>
    </location>
</feature>
<feature type="transmembrane region" description="Helical" evidence="3">
    <location>
        <begin position="409"/>
        <end position="434"/>
    </location>
</feature>
<feature type="domain" description="Peptidase A1" evidence="5">
    <location>
        <begin position="54"/>
        <end position="398"/>
    </location>
</feature>
<dbReference type="PROSITE" id="PS51767">
    <property type="entry name" value="PEPTIDASE_A1"/>
    <property type="match status" value="1"/>
</dbReference>
<name>A0A4Y9XRW2_9APHY</name>
<feature type="chain" id="PRO_5021197522" description="Peptidase A1 domain-containing protein" evidence="4">
    <location>
        <begin position="21"/>
        <end position="492"/>
    </location>
</feature>
<evidence type="ECO:0000256" key="1">
    <source>
        <dbReference type="ARBA" id="ARBA00007447"/>
    </source>
</evidence>
<dbReference type="SUPFAM" id="SSF50630">
    <property type="entry name" value="Acid proteases"/>
    <property type="match status" value="1"/>
</dbReference>
<evidence type="ECO:0000256" key="2">
    <source>
        <dbReference type="SAM" id="MobiDB-lite"/>
    </source>
</evidence>
<feature type="signal peptide" evidence="4">
    <location>
        <begin position="1"/>
        <end position="20"/>
    </location>
</feature>
<keyword evidence="3" id="KW-1133">Transmembrane helix</keyword>
<gene>
    <name evidence="6" type="ORF">EVJ58_g9977</name>
</gene>